<feature type="transmembrane region" description="Helical" evidence="2">
    <location>
        <begin position="419"/>
        <end position="450"/>
    </location>
</feature>
<dbReference type="InterPro" id="IPR056823">
    <property type="entry name" value="TEN-like_YD-shell"/>
</dbReference>
<sequence>MLQIQRLFAQRASTPPIVCIVMIFVCPKICRSAVKGLLYAYNNNGTIKTQTDANNNTTSYGYDNHGNLTSITPPAPMGQTTLVPDSLSRVSSIADGNNHTTTYTYDNLDRVKTITYSDHTSVSYTYDDNGNMKTRTYTGASTFNATMSYNADNEITSASSTGSNSGSATYSYDGNGNLTSVTNGSGGPGPFTRAQTHTYNAANQDISGSGTDSGSSANYTYGYSGSNQTDRVTNTGNTAVYSGLGLSTEKVGSTNYEYVRCSCGLLNSERTSAGKVYSYLFNGQGSIVGMTDSAGNLVASYDYDPLGSISGSNVQSGIVNPWQYAGGYFDSTTGLTKFGIRSYDPIFGRWTQRTPVGGTLQETLKANPYEYADNDPVNEVDPSGKWSVDISGACIAAITVGLPLLTASITGTSILSSQFFALAAFVSIIGFPVVGGIIAILTVLVTAVVITAELIVFYEAIRSACGLPEIHIRF</sequence>
<organism evidence="4 5">
    <name type="scientific">Dictyobacter kobayashii</name>
    <dbReference type="NCBI Taxonomy" id="2014872"/>
    <lineage>
        <taxon>Bacteria</taxon>
        <taxon>Bacillati</taxon>
        <taxon>Chloroflexota</taxon>
        <taxon>Ktedonobacteria</taxon>
        <taxon>Ktedonobacterales</taxon>
        <taxon>Dictyobacteraceae</taxon>
        <taxon>Dictyobacter</taxon>
    </lineage>
</organism>
<feature type="domain" description="Teneurin-like YD-shell" evidence="3">
    <location>
        <begin position="82"/>
        <end position="377"/>
    </location>
</feature>
<dbReference type="InterPro" id="IPR050708">
    <property type="entry name" value="T6SS_VgrG/RHS"/>
</dbReference>
<name>A0A402AGF4_9CHLR</name>
<dbReference type="NCBIfam" id="TIGR01643">
    <property type="entry name" value="YD_repeat_2x"/>
    <property type="match status" value="1"/>
</dbReference>
<dbReference type="OrthoDB" id="232855at2"/>
<dbReference type="InterPro" id="IPR022385">
    <property type="entry name" value="Rhs_assc_core"/>
</dbReference>
<gene>
    <name evidence="4" type="ORF">KDK_19820</name>
</gene>
<dbReference type="InterPro" id="IPR006530">
    <property type="entry name" value="YD"/>
</dbReference>
<dbReference type="EMBL" id="BIFS01000001">
    <property type="protein sequence ID" value="GCE18182.1"/>
    <property type="molecule type" value="Genomic_DNA"/>
</dbReference>
<keyword evidence="5" id="KW-1185">Reference proteome</keyword>
<dbReference type="PANTHER" id="PTHR32305:SF15">
    <property type="entry name" value="PROTEIN RHSA-RELATED"/>
    <property type="match status" value="1"/>
</dbReference>
<dbReference type="AlphaFoldDB" id="A0A402AGF4"/>
<keyword evidence="2" id="KW-0472">Membrane</keyword>
<proteinExistence type="predicted"/>
<accession>A0A402AGF4</accession>
<protein>
    <recommendedName>
        <fullName evidence="3">Teneurin-like YD-shell domain-containing protein</fullName>
    </recommendedName>
</protein>
<evidence type="ECO:0000259" key="3">
    <source>
        <dbReference type="Pfam" id="PF25023"/>
    </source>
</evidence>
<dbReference type="Proteomes" id="UP000287188">
    <property type="component" value="Unassembled WGS sequence"/>
</dbReference>
<evidence type="ECO:0000313" key="4">
    <source>
        <dbReference type="EMBL" id="GCE18182.1"/>
    </source>
</evidence>
<keyword evidence="2" id="KW-1133">Transmembrane helix</keyword>
<reference evidence="5" key="1">
    <citation type="submission" date="2018-12" db="EMBL/GenBank/DDBJ databases">
        <title>Tengunoibacter tsumagoiensis gen. nov., sp. nov., Dictyobacter kobayashii sp. nov., D. alpinus sp. nov., and D. joshuensis sp. nov. and description of Dictyobacteraceae fam. nov. within the order Ktedonobacterales isolated from Tengu-no-mugimeshi.</title>
        <authorList>
            <person name="Wang C.M."/>
            <person name="Zheng Y."/>
            <person name="Sakai Y."/>
            <person name="Toyoda A."/>
            <person name="Minakuchi Y."/>
            <person name="Abe K."/>
            <person name="Yokota A."/>
            <person name="Yabe S."/>
        </authorList>
    </citation>
    <scope>NUCLEOTIDE SEQUENCE [LARGE SCALE GENOMIC DNA]</scope>
    <source>
        <strain evidence="5">Uno11</strain>
    </source>
</reference>
<keyword evidence="1" id="KW-0677">Repeat</keyword>
<evidence type="ECO:0000256" key="1">
    <source>
        <dbReference type="ARBA" id="ARBA00022737"/>
    </source>
</evidence>
<evidence type="ECO:0000313" key="5">
    <source>
        <dbReference type="Proteomes" id="UP000287188"/>
    </source>
</evidence>
<evidence type="ECO:0000256" key="2">
    <source>
        <dbReference type="SAM" id="Phobius"/>
    </source>
</evidence>
<dbReference type="Gene3D" id="2.180.10.10">
    <property type="entry name" value="RHS repeat-associated core"/>
    <property type="match status" value="1"/>
</dbReference>
<dbReference type="InterPro" id="IPR031325">
    <property type="entry name" value="RHS_repeat"/>
</dbReference>
<dbReference type="Pfam" id="PF05593">
    <property type="entry name" value="RHS_repeat"/>
    <property type="match status" value="1"/>
</dbReference>
<comment type="caution">
    <text evidence="4">The sequence shown here is derived from an EMBL/GenBank/DDBJ whole genome shotgun (WGS) entry which is preliminary data.</text>
</comment>
<keyword evidence="2" id="KW-0812">Transmembrane</keyword>
<dbReference type="Pfam" id="PF25023">
    <property type="entry name" value="TEN_YD-shell"/>
    <property type="match status" value="1"/>
</dbReference>
<dbReference type="NCBIfam" id="TIGR03696">
    <property type="entry name" value="Rhs_assc_core"/>
    <property type="match status" value="1"/>
</dbReference>
<dbReference type="PANTHER" id="PTHR32305">
    <property type="match status" value="1"/>
</dbReference>